<accession>A0AC34PVD2</accession>
<organism evidence="1 2">
    <name type="scientific">Panagrolaimus sp. JU765</name>
    <dbReference type="NCBI Taxonomy" id="591449"/>
    <lineage>
        <taxon>Eukaryota</taxon>
        <taxon>Metazoa</taxon>
        <taxon>Ecdysozoa</taxon>
        <taxon>Nematoda</taxon>
        <taxon>Chromadorea</taxon>
        <taxon>Rhabditida</taxon>
        <taxon>Tylenchina</taxon>
        <taxon>Panagrolaimomorpha</taxon>
        <taxon>Panagrolaimoidea</taxon>
        <taxon>Panagrolaimidae</taxon>
        <taxon>Panagrolaimus</taxon>
    </lineage>
</organism>
<evidence type="ECO:0000313" key="2">
    <source>
        <dbReference type="WBParaSite" id="JU765_v2.g10382.t1"/>
    </source>
</evidence>
<protein>
    <submittedName>
        <fullName evidence="2">Alpha-1,2-fucosyltransferase</fullName>
    </submittedName>
</protein>
<proteinExistence type="predicted"/>
<dbReference type="Proteomes" id="UP000887576">
    <property type="component" value="Unplaced"/>
</dbReference>
<name>A0AC34PVD2_9BILA</name>
<sequence>MEELKKIGIIFPALNDFLQLKSPPPPFVRRYFFADSCCNFEDPEKLRKVEGKYLKITGHYLQSYKYFHKYRNEIRKILECGPIIKQRINNFANNMFKNDTNHKFCVHIRRGDFIDSDKLESRKKFVNSAIIFAFDHLKEKLNLQNISIFFLGDDHDFLKKLKINEFGFETVYTPASLTRGEDMCLGINHCDSMLLTSSASTFGWWMSYLMKSNSTIFYNSRIGKTGNHSKDIHDFDVFLPEWIKLTMKNQIVVEEKKWWYQRWNQKSNAKHDEEFRIKKK</sequence>
<evidence type="ECO:0000313" key="1">
    <source>
        <dbReference type="Proteomes" id="UP000887576"/>
    </source>
</evidence>
<dbReference type="WBParaSite" id="JU765_v2.g10382.t1">
    <property type="protein sequence ID" value="JU765_v2.g10382.t1"/>
    <property type="gene ID" value="JU765_v2.g10382"/>
</dbReference>
<reference evidence="2" key="1">
    <citation type="submission" date="2022-11" db="UniProtKB">
        <authorList>
            <consortium name="WormBaseParasite"/>
        </authorList>
    </citation>
    <scope>IDENTIFICATION</scope>
</reference>